<evidence type="ECO:0000313" key="1">
    <source>
        <dbReference type="EMBL" id="KAA1097767.1"/>
    </source>
</evidence>
<organism evidence="2 4">
    <name type="scientific">Puccinia graminis f. sp. tritici</name>
    <dbReference type="NCBI Taxonomy" id="56615"/>
    <lineage>
        <taxon>Eukaryota</taxon>
        <taxon>Fungi</taxon>
        <taxon>Dikarya</taxon>
        <taxon>Basidiomycota</taxon>
        <taxon>Pucciniomycotina</taxon>
        <taxon>Pucciniomycetes</taxon>
        <taxon>Pucciniales</taxon>
        <taxon>Pucciniaceae</taxon>
        <taxon>Puccinia</taxon>
    </lineage>
</organism>
<dbReference type="Proteomes" id="UP000325313">
    <property type="component" value="Unassembled WGS sequence"/>
</dbReference>
<dbReference type="Proteomes" id="UP000324748">
    <property type="component" value="Unassembled WGS sequence"/>
</dbReference>
<protein>
    <submittedName>
        <fullName evidence="2">Uncharacterized protein</fullName>
    </submittedName>
</protein>
<dbReference type="EMBL" id="VDEP01000173">
    <property type="protein sequence ID" value="KAA1126003.1"/>
    <property type="molecule type" value="Genomic_DNA"/>
</dbReference>
<proteinExistence type="predicted"/>
<comment type="caution">
    <text evidence="2">The sequence shown here is derived from an EMBL/GenBank/DDBJ whole genome shotgun (WGS) entry which is preliminary data.</text>
</comment>
<evidence type="ECO:0000313" key="3">
    <source>
        <dbReference type="Proteomes" id="UP000324748"/>
    </source>
</evidence>
<keyword evidence="3" id="KW-1185">Reference proteome</keyword>
<gene>
    <name evidence="1" type="ORF">PGT21_019254</name>
    <name evidence="2" type="ORF">PGTUg99_010206</name>
</gene>
<name>A0A5B0RM83_PUCGR</name>
<evidence type="ECO:0000313" key="2">
    <source>
        <dbReference type="EMBL" id="KAA1126003.1"/>
    </source>
</evidence>
<dbReference type="AlphaFoldDB" id="A0A5B0RM83"/>
<evidence type="ECO:0000313" key="4">
    <source>
        <dbReference type="Proteomes" id="UP000325313"/>
    </source>
</evidence>
<sequence length="141" mass="16317">MGFAKKCGSVKLRNYYANLAKFFRKSCGKRSESLSQGSAHFTRTKVPDVVPCWRRLRNYSETISQYLLFAIDDVSVYIFMRHCHNLFMLDFPGEMTHALFGSARRLAIFMVWLHVGRRLTKVSGRKLARNPFLLMPAQSAF</sequence>
<dbReference type="EMBL" id="VSWC01000066">
    <property type="protein sequence ID" value="KAA1097767.1"/>
    <property type="molecule type" value="Genomic_DNA"/>
</dbReference>
<reference evidence="3 4" key="1">
    <citation type="submission" date="2019-05" db="EMBL/GenBank/DDBJ databases">
        <title>Emergence of the Ug99 lineage of the wheat stem rust pathogen through somatic hybridization.</title>
        <authorList>
            <person name="Li F."/>
            <person name="Upadhyaya N.M."/>
            <person name="Sperschneider J."/>
            <person name="Matny O."/>
            <person name="Nguyen-Phuc H."/>
            <person name="Mago R."/>
            <person name="Raley C."/>
            <person name="Miller M.E."/>
            <person name="Silverstein K.A.T."/>
            <person name="Henningsen E."/>
            <person name="Hirsch C.D."/>
            <person name="Visser B."/>
            <person name="Pretorius Z.A."/>
            <person name="Steffenson B.J."/>
            <person name="Schwessinger B."/>
            <person name="Dodds P.N."/>
            <person name="Figueroa M."/>
        </authorList>
    </citation>
    <scope>NUCLEOTIDE SEQUENCE [LARGE SCALE GENOMIC DNA]</scope>
    <source>
        <strain evidence="1">21-0</strain>
        <strain evidence="2 4">Ug99</strain>
    </source>
</reference>
<accession>A0A5B0RM83</accession>